<dbReference type="HOGENOM" id="CLU_106617_0_0_9"/>
<feature type="domain" description="DUF5680" evidence="1">
    <location>
        <begin position="44"/>
        <end position="144"/>
    </location>
</feature>
<dbReference type="PATRIC" id="fig|1073571.4.peg.1938"/>
<protein>
    <submittedName>
        <fullName evidence="2">XRE family transcriptional regulator</fullName>
    </submittedName>
</protein>
<reference evidence="3" key="1">
    <citation type="submission" date="2015-03" db="EMBL/GenBank/DDBJ databases">
        <authorList>
            <person name="Wibberg D."/>
        </authorList>
    </citation>
    <scope>NUCLEOTIDE SEQUENCE [LARGE SCALE GENOMIC DNA]</scope>
</reference>
<proteinExistence type="predicted"/>
<dbReference type="Pfam" id="PF18931">
    <property type="entry name" value="DUF5680"/>
    <property type="match status" value="1"/>
</dbReference>
<evidence type="ECO:0000313" key="2">
    <source>
        <dbReference type="EMBL" id="CQR54257.1"/>
    </source>
</evidence>
<dbReference type="RefSeq" id="WP_020432950.1">
    <property type="nucleotide sequence ID" value="NZ_AGBD01001598.1"/>
</dbReference>
<dbReference type="KEGG" id="pri:PRIO_1847"/>
<name>A0A0E4CVJ1_9BACL</name>
<evidence type="ECO:0000313" key="3">
    <source>
        <dbReference type="Proteomes" id="UP000033163"/>
    </source>
</evidence>
<sequence length="145" mass="16466">MKGIIDFLLVAKKETYAGKGPETPPSRPQSHDLAFQKGNLKYLDTYLGTKKFAGEEALWEDGKPVWALNYAGRVLADGFSGDFLKEALLHVPEDKPFRGPETYRRDGFTYKCTVDGDFQWFSGYEEIWNGADKVYECRFHGGLIQ</sequence>
<accession>A0A0E4CVJ1</accession>
<dbReference type="InterPro" id="IPR043735">
    <property type="entry name" value="DUF5680"/>
</dbReference>
<dbReference type="EMBL" id="LN831776">
    <property type="protein sequence ID" value="CQR54257.1"/>
    <property type="molecule type" value="Genomic_DNA"/>
</dbReference>
<dbReference type="STRING" id="483937.AMQ84_05935"/>
<dbReference type="Proteomes" id="UP000033163">
    <property type="component" value="Chromosome I"/>
</dbReference>
<evidence type="ECO:0000259" key="1">
    <source>
        <dbReference type="Pfam" id="PF18931"/>
    </source>
</evidence>
<dbReference type="AlphaFoldDB" id="A0A0E4CVJ1"/>
<gene>
    <name evidence="2" type="ORF">PRIO_1847</name>
</gene>
<organism evidence="2 3">
    <name type="scientific">Paenibacillus riograndensis SBR5</name>
    <dbReference type="NCBI Taxonomy" id="1073571"/>
    <lineage>
        <taxon>Bacteria</taxon>
        <taxon>Bacillati</taxon>
        <taxon>Bacillota</taxon>
        <taxon>Bacilli</taxon>
        <taxon>Bacillales</taxon>
        <taxon>Paenibacillaceae</taxon>
        <taxon>Paenibacillus</taxon>
        <taxon>Paenibacillus sonchi group</taxon>
    </lineage>
</organism>